<proteinExistence type="predicted"/>
<dbReference type="KEGG" id="fer:FNB15_02980"/>
<gene>
    <name evidence="2" type="ORF">FNB15_02980</name>
</gene>
<dbReference type="PANTHER" id="PTHR12526:SF600">
    <property type="entry name" value="GLYCOSYL TRANSFERASE GROUP 1"/>
    <property type="match status" value="1"/>
</dbReference>
<keyword evidence="2" id="KW-0808">Transferase</keyword>
<accession>A0A516GXS7</accession>
<dbReference type="AlphaFoldDB" id="A0A516GXS7"/>
<dbReference type="EMBL" id="CP041636">
    <property type="protein sequence ID" value="QDO96302.1"/>
    <property type="molecule type" value="Genomic_DNA"/>
</dbReference>
<dbReference type="GO" id="GO:0016757">
    <property type="term" value="F:glycosyltransferase activity"/>
    <property type="evidence" value="ECO:0007669"/>
    <property type="project" value="TreeGrafter"/>
</dbReference>
<feature type="domain" description="Glycosyltransferase subfamily 4-like N-terminal" evidence="1">
    <location>
        <begin position="19"/>
        <end position="162"/>
    </location>
</feature>
<evidence type="ECO:0000259" key="1">
    <source>
        <dbReference type="Pfam" id="PF13579"/>
    </source>
</evidence>
<dbReference type="CDD" id="cd03801">
    <property type="entry name" value="GT4_PimA-like"/>
    <property type="match status" value="1"/>
</dbReference>
<protein>
    <submittedName>
        <fullName evidence="2">Glycosyltransferase family 4 protein</fullName>
    </submittedName>
</protein>
<keyword evidence="3" id="KW-1185">Reference proteome</keyword>
<organism evidence="2 3">
    <name type="scientific">Ferrovibrio terrae</name>
    <dbReference type="NCBI Taxonomy" id="2594003"/>
    <lineage>
        <taxon>Bacteria</taxon>
        <taxon>Pseudomonadati</taxon>
        <taxon>Pseudomonadota</taxon>
        <taxon>Alphaproteobacteria</taxon>
        <taxon>Rhodospirillales</taxon>
        <taxon>Rhodospirillaceae</taxon>
        <taxon>Ferrovibrio</taxon>
    </lineage>
</organism>
<dbReference type="SUPFAM" id="SSF53756">
    <property type="entry name" value="UDP-Glycosyltransferase/glycogen phosphorylase"/>
    <property type="match status" value="1"/>
</dbReference>
<reference evidence="2 3" key="1">
    <citation type="submission" date="2019-07" db="EMBL/GenBank/DDBJ databases">
        <title>Genome sequencing for Ferrovibrio sp. K5.</title>
        <authorList>
            <person name="Park S.-J."/>
        </authorList>
    </citation>
    <scope>NUCLEOTIDE SEQUENCE [LARGE SCALE GENOMIC DNA]</scope>
    <source>
        <strain evidence="2 3">K5</strain>
    </source>
</reference>
<name>A0A516GXS7_9PROT</name>
<dbReference type="OrthoDB" id="529131at2"/>
<dbReference type="RefSeq" id="WP_144067283.1">
    <property type="nucleotide sequence ID" value="NZ_CP041636.1"/>
</dbReference>
<dbReference type="Gene3D" id="3.40.50.2000">
    <property type="entry name" value="Glycogen Phosphorylase B"/>
    <property type="match status" value="2"/>
</dbReference>
<dbReference type="Pfam" id="PF13692">
    <property type="entry name" value="Glyco_trans_1_4"/>
    <property type="match status" value="1"/>
</dbReference>
<dbReference type="Proteomes" id="UP000317496">
    <property type="component" value="Chromosome"/>
</dbReference>
<dbReference type="Pfam" id="PF13579">
    <property type="entry name" value="Glyco_trans_4_4"/>
    <property type="match status" value="1"/>
</dbReference>
<dbReference type="PANTHER" id="PTHR12526">
    <property type="entry name" value="GLYCOSYLTRANSFERASE"/>
    <property type="match status" value="1"/>
</dbReference>
<evidence type="ECO:0000313" key="2">
    <source>
        <dbReference type="EMBL" id="QDO96302.1"/>
    </source>
</evidence>
<dbReference type="InterPro" id="IPR028098">
    <property type="entry name" value="Glyco_trans_4-like_N"/>
</dbReference>
<evidence type="ECO:0000313" key="3">
    <source>
        <dbReference type="Proteomes" id="UP000317496"/>
    </source>
</evidence>
<sequence length="377" mass="40732">MRIAYLSNSRIPSDQANSVHVVNMAAALSDLGHDVTLWVYRGTGPTPWSEADDAAGVAAHFGVRSGFGLRYYAQPGIPGSNSIGSIAAAIACRVQSVDLVIGRHPKACSAAALLGLPVAFESHQPLRLYPSTDRLFIDAALKRRVLRRLVTISKPLAGYLRAEVDAKKTAILIAHDAASSVDDLVPRRLGPVDRPQIGYVGHLYAGRGVEVIFALAQRIPEADFHLIGGTPKDVAHWRCVAADLPNVTLTGFMPPVEAAAIRLGCDILLAPYQADASVPGGHVTTEWMSPLKIFEYMAAGKAFIVSDLPVLHEVLSDRRNCLLVPPADIAAWESALRLLLADRGLRDTLGHEAHREFHAKYTWARRAESIIEFAAGR</sequence>